<gene>
    <name evidence="4" type="primary">bglB_19</name>
    <name evidence="4" type="ORF">SDC9_211584</name>
</gene>
<dbReference type="Gene3D" id="2.60.40.10">
    <property type="entry name" value="Immunoglobulins"/>
    <property type="match status" value="1"/>
</dbReference>
<reference evidence="4" key="1">
    <citation type="submission" date="2019-08" db="EMBL/GenBank/DDBJ databases">
        <authorList>
            <person name="Kucharzyk K."/>
            <person name="Murdoch R.W."/>
            <person name="Higgins S."/>
            <person name="Loffler F."/>
        </authorList>
    </citation>
    <scope>NUCLEOTIDE SEQUENCE</scope>
</reference>
<sequence length="112" mass="12343">MNVSVSVTNTGPRPGEEVVQLYVSLTNRQVPVPLRSLQGVQRIRLEPGESRKVDFTLAPEQFSALDALMQRCVEPGTVSVSIGGGQPSDEIIQAKKVIRKELVLTGKKWFVR</sequence>
<dbReference type="GO" id="GO:0008422">
    <property type="term" value="F:beta-glucosidase activity"/>
    <property type="evidence" value="ECO:0007669"/>
    <property type="project" value="UniProtKB-EC"/>
</dbReference>
<evidence type="ECO:0000256" key="1">
    <source>
        <dbReference type="ARBA" id="ARBA00005336"/>
    </source>
</evidence>
<dbReference type="SMART" id="SM01217">
    <property type="entry name" value="Fn3_like"/>
    <property type="match status" value="1"/>
</dbReference>
<comment type="caution">
    <text evidence="4">The sequence shown here is derived from an EMBL/GenBank/DDBJ whole genome shotgun (WGS) entry which is preliminary data.</text>
</comment>
<organism evidence="4">
    <name type="scientific">bioreactor metagenome</name>
    <dbReference type="NCBI Taxonomy" id="1076179"/>
    <lineage>
        <taxon>unclassified sequences</taxon>
        <taxon>metagenomes</taxon>
        <taxon>ecological metagenomes</taxon>
    </lineage>
</organism>
<dbReference type="EC" id="3.2.1.21" evidence="4"/>
<dbReference type="EMBL" id="VSSQ01143766">
    <property type="protein sequence ID" value="MPN63818.1"/>
    <property type="molecule type" value="Genomic_DNA"/>
</dbReference>
<protein>
    <submittedName>
        <fullName evidence="4">Thermostable beta-glucosidase B</fullName>
        <ecNumber evidence="4">3.2.1.21</ecNumber>
    </submittedName>
</protein>
<feature type="domain" description="Fibronectin type III-like" evidence="3">
    <location>
        <begin position="17"/>
        <end position="86"/>
    </location>
</feature>
<dbReference type="AlphaFoldDB" id="A0A645JJG5"/>
<evidence type="ECO:0000259" key="3">
    <source>
        <dbReference type="SMART" id="SM01217"/>
    </source>
</evidence>
<accession>A0A645JJG5</accession>
<dbReference type="Pfam" id="PF14310">
    <property type="entry name" value="Fn3-like"/>
    <property type="match status" value="1"/>
</dbReference>
<evidence type="ECO:0000313" key="4">
    <source>
        <dbReference type="EMBL" id="MPN63818.1"/>
    </source>
</evidence>
<dbReference type="InterPro" id="IPR026891">
    <property type="entry name" value="Fn3-like"/>
</dbReference>
<evidence type="ECO:0000256" key="2">
    <source>
        <dbReference type="ARBA" id="ARBA00022801"/>
    </source>
</evidence>
<dbReference type="PANTHER" id="PTHR42715:SF10">
    <property type="entry name" value="BETA-GLUCOSIDASE"/>
    <property type="match status" value="1"/>
</dbReference>
<dbReference type="PANTHER" id="PTHR42715">
    <property type="entry name" value="BETA-GLUCOSIDASE"/>
    <property type="match status" value="1"/>
</dbReference>
<dbReference type="InterPro" id="IPR050288">
    <property type="entry name" value="Cellulose_deg_GH3"/>
</dbReference>
<proteinExistence type="inferred from homology"/>
<keyword evidence="4" id="KW-0326">Glycosidase</keyword>
<keyword evidence="2 4" id="KW-0378">Hydrolase</keyword>
<dbReference type="InterPro" id="IPR013783">
    <property type="entry name" value="Ig-like_fold"/>
</dbReference>
<comment type="similarity">
    <text evidence="1">Belongs to the glycosyl hydrolase 3 family.</text>
</comment>
<name>A0A645JJG5_9ZZZZ</name>